<dbReference type="EnsemblPlants" id="MELO3C026649.2.1">
    <property type="protein sequence ID" value="MELO3C026649.2.1"/>
    <property type="gene ID" value="MELO3C026649.2"/>
</dbReference>
<feature type="coiled-coil region" evidence="1">
    <location>
        <begin position="81"/>
        <end position="108"/>
    </location>
</feature>
<dbReference type="GeneID" id="103502748"/>
<dbReference type="Gene3D" id="3.10.180.10">
    <property type="entry name" value="2,3-Dihydroxybiphenyl 1,2-Dioxygenase, domain 1"/>
    <property type="match status" value="1"/>
</dbReference>
<keyword evidence="4" id="KW-1185">Reference proteome</keyword>
<gene>
    <name evidence="5" type="primary">LOC103502748</name>
    <name evidence="3" type="synonym">103502748</name>
</gene>
<reference evidence="5" key="2">
    <citation type="submission" date="2025-04" db="UniProtKB">
        <authorList>
            <consortium name="RefSeq"/>
        </authorList>
    </citation>
    <scope>IDENTIFICATION</scope>
</reference>
<dbReference type="AlphaFoldDB" id="A0A1S3CNC1"/>
<dbReference type="CDD" id="cd07245">
    <property type="entry name" value="VOC_like"/>
    <property type="match status" value="1"/>
</dbReference>
<dbReference type="Proteomes" id="UP001652600">
    <property type="component" value="Chromosome 2"/>
</dbReference>
<proteinExistence type="predicted"/>
<reference evidence="3" key="1">
    <citation type="submission" date="2023-03" db="UniProtKB">
        <authorList>
            <consortium name="EnsemblPlants"/>
        </authorList>
    </citation>
    <scope>IDENTIFICATION</scope>
</reference>
<dbReference type="PANTHER" id="PTHR46142:SF14">
    <property type="entry name" value="METHYLMALONYL-COA EPIMERASE, MITOCHONDRIAL-LIKE"/>
    <property type="match status" value="1"/>
</dbReference>
<keyword evidence="1" id="KW-0175">Coiled coil</keyword>
<dbReference type="InterPro" id="IPR029068">
    <property type="entry name" value="Glyas_Bleomycin-R_OHBP_Dase"/>
</dbReference>
<dbReference type="InterPro" id="IPR037523">
    <property type="entry name" value="VOC_core"/>
</dbReference>
<dbReference type="SMR" id="A0A1S3CNC1"/>
<evidence type="ECO:0000313" key="3">
    <source>
        <dbReference type="EnsemblPlants" id="MELO3C026649.2.1"/>
    </source>
</evidence>
<protein>
    <submittedName>
        <fullName evidence="5">Metallothiol transferase FosB-like</fullName>
    </submittedName>
</protein>
<dbReference type="PROSITE" id="PS51819">
    <property type="entry name" value="VOC"/>
    <property type="match status" value="1"/>
</dbReference>
<dbReference type="eggNOG" id="ENOG502QSP6">
    <property type="taxonomic scope" value="Eukaryota"/>
</dbReference>
<dbReference type="Pfam" id="PF00903">
    <property type="entry name" value="Glyoxalase"/>
    <property type="match status" value="1"/>
</dbReference>
<evidence type="ECO:0000256" key="1">
    <source>
        <dbReference type="SAM" id="Coils"/>
    </source>
</evidence>
<dbReference type="OrthoDB" id="16820at2759"/>
<sequence length="195" mass="22328">MKNNPLLLKSMNHISIVCNSVEKSLEFYQKILGFYPVKRPASFTFHGAWLYNYGMGIHLLQSDEPDNIPKKRIINPKDNHLSFQSENMETTEKQLKEMRIEYVKCEVEDEGIFVDQLFFHDPDGLMIEICNCENLPVVPASGGGDSPTTPTNTARFCSIQQAEEQQKLKQIQNATVQRTMQLQQLLINIPCNAYT</sequence>
<accession>A0A1S3CNC1</accession>
<dbReference type="Gramene" id="MELO3C026649.2.1">
    <property type="protein sequence ID" value="MELO3C026649.2.1"/>
    <property type="gene ID" value="MELO3C026649.2"/>
</dbReference>
<evidence type="ECO:0000313" key="5">
    <source>
        <dbReference type="RefSeq" id="XP_008465032.1"/>
    </source>
</evidence>
<feature type="domain" description="VOC" evidence="2">
    <location>
        <begin position="10"/>
        <end position="132"/>
    </location>
</feature>
<dbReference type="PANTHER" id="PTHR46142">
    <property type="match status" value="1"/>
</dbReference>
<name>A0A1S3CNC1_CUCME</name>
<organism evidence="4 5">
    <name type="scientific">Cucumis melo</name>
    <name type="common">Muskmelon</name>
    <dbReference type="NCBI Taxonomy" id="3656"/>
    <lineage>
        <taxon>Eukaryota</taxon>
        <taxon>Viridiplantae</taxon>
        <taxon>Streptophyta</taxon>
        <taxon>Embryophyta</taxon>
        <taxon>Tracheophyta</taxon>
        <taxon>Spermatophyta</taxon>
        <taxon>Magnoliopsida</taxon>
        <taxon>eudicotyledons</taxon>
        <taxon>Gunneridae</taxon>
        <taxon>Pentapetalae</taxon>
        <taxon>rosids</taxon>
        <taxon>fabids</taxon>
        <taxon>Cucurbitales</taxon>
        <taxon>Cucurbitaceae</taxon>
        <taxon>Benincaseae</taxon>
        <taxon>Cucumis</taxon>
    </lineage>
</organism>
<dbReference type="InParanoid" id="A0A1S3CNC1"/>
<evidence type="ECO:0000259" key="2">
    <source>
        <dbReference type="PROSITE" id="PS51819"/>
    </source>
</evidence>
<reference evidence="4" key="3">
    <citation type="submission" date="2025-05" db="UniProtKB">
        <authorList>
            <consortium name="RefSeq"/>
        </authorList>
    </citation>
    <scope>NUCLEOTIDE SEQUENCE [LARGE SCALE GENOMIC DNA]</scope>
</reference>
<evidence type="ECO:0000313" key="4">
    <source>
        <dbReference type="Proteomes" id="UP001652600"/>
    </source>
</evidence>
<dbReference type="RefSeq" id="XP_008465032.1">
    <property type="nucleotide sequence ID" value="XM_008466810.1"/>
</dbReference>
<dbReference type="InterPro" id="IPR004360">
    <property type="entry name" value="Glyas_Fos-R_dOase_dom"/>
</dbReference>
<dbReference type="KEGG" id="cmo:103502748"/>
<dbReference type="SUPFAM" id="SSF54593">
    <property type="entry name" value="Glyoxalase/Bleomycin resistance protein/Dihydroxybiphenyl dioxygenase"/>
    <property type="match status" value="1"/>
</dbReference>